<dbReference type="EMBL" id="LBXO01000044">
    <property type="protein sequence ID" value="KKR32034.1"/>
    <property type="molecule type" value="Genomic_DNA"/>
</dbReference>
<dbReference type="AlphaFoldDB" id="A0A0G0PV34"/>
<comment type="caution">
    <text evidence="2">The sequence shown here is derived from an EMBL/GenBank/DDBJ whole genome shotgun (WGS) entry which is preliminary data.</text>
</comment>
<dbReference type="Pfam" id="PF14238">
    <property type="entry name" value="DUF4340"/>
    <property type="match status" value="1"/>
</dbReference>
<organism evidence="2 3">
    <name type="scientific">Candidatus Falkowbacteria bacterium GW2011_GWF2_39_8</name>
    <dbReference type="NCBI Taxonomy" id="1618642"/>
    <lineage>
        <taxon>Bacteria</taxon>
        <taxon>Candidatus Falkowiibacteriota</taxon>
    </lineage>
</organism>
<evidence type="ECO:0000259" key="1">
    <source>
        <dbReference type="Pfam" id="PF14238"/>
    </source>
</evidence>
<protein>
    <recommendedName>
        <fullName evidence="1">DUF4340 domain-containing protein</fullName>
    </recommendedName>
</protein>
<dbReference type="InterPro" id="IPR025641">
    <property type="entry name" value="DUF4340"/>
</dbReference>
<dbReference type="Proteomes" id="UP000034137">
    <property type="component" value="Unassembled WGS sequence"/>
</dbReference>
<gene>
    <name evidence="2" type="ORF">UT64_C0044G0011</name>
</gene>
<sequence length="293" mass="32826">MKKNIVLGIILLLLIVAGYLYNGPIKKLRQDSLKPENLFAKLQTENIDKIEVNNISILKKGDLWQVQGKKDFKASPSKISLALERLDEAKNSDVDLVGNNKEKKDVFNTGKNGTEVKLYNGKNLLLDFIIGKPTDGSYVSRANSAETYKIIGVDLNSAFEGVEWRDETIVSIDKEKINKLRIQLKDAEYSIEKKNGEWFAGAVKLNKEKVTKIVELVSNLRANEIPEQDFLPTGLDKSSVIVQATGEGINSTVMVANDNGKEMYYAKNAENDSIYLISKEDREGLNKKLDQLK</sequence>
<evidence type="ECO:0000313" key="2">
    <source>
        <dbReference type="EMBL" id="KKR32034.1"/>
    </source>
</evidence>
<accession>A0A0G0PV34</accession>
<feature type="domain" description="DUF4340" evidence="1">
    <location>
        <begin position="64"/>
        <end position="237"/>
    </location>
</feature>
<reference evidence="2 3" key="1">
    <citation type="journal article" date="2015" name="Nature">
        <title>rRNA introns, odd ribosomes, and small enigmatic genomes across a large radiation of phyla.</title>
        <authorList>
            <person name="Brown C.T."/>
            <person name="Hug L.A."/>
            <person name="Thomas B.C."/>
            <person name="Sharon I."/>
            <person name="Castelle C.J."/>
            <person name="Singh A."/>
            <person name="Wilkins M.J."/>
            <person name="Williams K.H."/>
            <person name="Banfield J.F."/>
        </authorList>
    </citation>
    <scope>NUCLEOTIDE SEQUENCE [LARGE SCALE GENOMIC DNA]</scope>
</reference>
<evidence type="ECO:0000313" key="3">
    <source>
        <dbReference type="Proteomes" id="UP000034137"/>
    </source>
</evidence>
<name>A0A0G0PV34_9BACT</name>
<proteinExistence type="predicted"/>